<dbReference type="GeneID" id="82535317"/>
<sequence length="248" mass="28387">MSLPTESEFQTSLNNLTKELHSILTNFYEKEPDSEEFRNLLGYALVITSETETRENDKQQLLNLLNQAQKDPKFAKSQEFMDKLLSRVSTNSIDDNQINAFTAMADNYGNLTSYQATNSRLSYSLEFFFRLAEFFGAIPESSKAKIQDSLQIAQRYLYNQSGNIDNSFKVGDYVISFEGDPSFTDPFLYGGNFSISYQKSDELLTSLASNFDSTQSFFDILNKREQLEKQNQELHNKQSFNGIPNAFI</sequence>
<dbReference type="Proteomes" id="UP000256650">
    <property type="component" value="Unassembled WGS sequence"/>
</dbReference>
<gene>
    <name evidence="1" type="ORF">CQA43_03350</name>
</gene>
<dbReference type="RefSeq" id="WP_115551189.1">
    <property type="nucleotide sequence ID" value="NZ_CAPHNE010000008.1"/>
</dbReference>
<accession>A0A3D8IFU0</accession>
<evidence type="ECO:0000313" key="1">
    <source>
        <dbReference type="EMBL" id="RDU63865.1"/>
    </source>
</evidence>
<evidence type="ECO:0000313" key="2">
    <source>
        <dbReference type="Proteomes" id="UP000256650"/>
    </source>
</evidence>
<dbReference type="AlphaFoldDB" id="A0A3D8IFU0"/>
<name>A0A3D8IFU0_9HELI</name>
<proteinExistence type="predicted"/>
<protein>
    <submittedName>
        <fullName evidence="1">Uncharacterized protein</fullName>
    </submittedName>
</protein>
<keyword evidence="2" id="KW-1185">Reference proteome</keyword>
<organism evidence="1 2">
    <name type="scientific">Helicobacter ganmani</name>
    <dbReference type="NCBI Taxonomy" id="60246"/>
    <lineage>
        <taxon>Bacteria</taxon>
        <taxon>Pseudomonadati</taxon>
        <taxon>Campylobacterota</taxon>
        <taxon>Epsilonproteobacteria</taxon>
        <taxon>Campylobacterales</taxon>
        <taxon>Helicobacteraceae</taxon>
        <taxon>Helicobacter</taxon>
    </lineage>
</organism>
<reference evidence="1 2" key="1">
    <citation type="submission" date="2018-04" db="EMBL/GenBank/DDBJ databases">
        <title>Novel Campyloabacter and Helicobacter Species and Strains.</title>
        <authorList>
            <person name="Mannion A.J."/>
            <person name="Shen Z."/>
            <person name="Fox J.G."/>
        </authorList>
    </citation>
    <scope>NUCLEOTIDE SEQUENCE [LARGE SCALE GENOMIC DNA]</scope>
    <source>
        <strain evidence="1 2">MIT 99-5101</strain>
    </source>
</reference>
<dbReference type="OrthoDB" id="5330065at2"/>
<comment type="caution">
    <text evidence="1">The sequence shown here is derived from an EMBL/GenBank/DDBJ whole genome shotgun (WGS) entry which is preliminary data.</text>
</comment>
<dbReference type="EMBL" id="NXLS01000002">
    <property type="protein sequence ID" value="RDU63865.1"/>
    <property type="molecule type" value="Genomic_DNA"/>
</dbReference>